<dbReference type="EMBL" id="CP013067">
    <property type="protein sequence ID" value="ALP39475.1"/>
    <property type="molecule type" value="Genomic_DNA"/>
</dbReference>
<dbReference type="Proteomes" id="UP000058114">
    <property type="component" value="Chromosome"/>
</dbReference>
<dbReference type="PATRIC" id="fig|652.5.peg.3875"/>
<reference evidence="2" key="1">
    <citation type="submission" date="2015-10" db="EMBL/GenBank/DDBJ databases">
        <title>Complete Genome Sequence of Aeromonas schubertii strain WL1483.</title>
        <authorList>
            <person name="Liu L."/>
        </authorList>
    </citation>
    <scope>NUCLEOTIDE SEQUENCE [LARGE SCALE GENOMIC DNA]</scope>
    <source>
        <strain evidence="2">WL1483</strain>
    </source>
</reference>
<proteinExistence type="predicted"/>
<dbReference type="Gene3D" id="3.40.50.720">
    <property type="entry name" value="NAD(P)-binding Rossmann-like Domain"/>
    <property type="match status" value="2"/>
</dbReference>
<evidence type="ECO:0000313" key="1">
    <source>
        <dbReference type="EMBL" id="ALP39475.1"/>
    </source>
</evidence>
<evidence type="ECO:0008006" key="3">
    <source>
        <dbReference type="Google" id="ProtNLM"/>
    </source>
</evidence>
<protein>
    <recommendedName>
        <fullName evidence="3">Glycerate dehydrogenase</fullName>
    </recommendedName>
</protein>
<sequence>MQALALPNFLLTPHVAWASEGAMQRLADQVIENIDAFAAGSPLRRLA</sequence>
<dbReference type="AlphaFoldDB" id="A0A0S2SCS5"/>
<organism evidence="1 2">
    <name type="scientific">Aeromonas schubertii</name>
    <dbReference type="NCBI Taxonomy" id="652"/>
    <lineage>
        <taxon>Bacteria</taxon>
        <taxon>Pseudomonadati</taxon>
        <taxon>Pseudomonadota</taxon>
        <taxon>Gammaproteobacteria</taxon>
        <taxon>Aeromonadales</taxon>
        <taxon>Aeromonadaceae</taxon>
        <taxon>Aeromonas</taxon>
    </lineage>
</organism>
<name>A0A0S2SCS5_9GAMM</name>
<dbReference type="KEGG" id="asr:WL1483_56"/>
<reference evidence="1 2" key="2">
    <citation type="journal article" date="2016" name="Genome Announc.">
        <title>Complete Genome Sequence of the Highly Virulent Aeromonas schubertii Strain WL1483, Isolated from Diseased Snakehead Fish (Channa argus) in China.</title>
        <authorList>
            <person name="Liu L."/>
            <person name="Li N."/>
            <person name="Zhang D."/>
            <person name="Fu X."/>
            <person name="Shi C."/>
            <person name="Lin Q."/>
            <person name="Hao G."/>
        </authorList>
    </citation>
    <scope>NUCLEOTIDE SEQUENCE [LARGE SCALE GENOMIC DNA]</scope>
    <source>
        <strain evidence="1 2">WL1483</strain>
    </source>
</reference>
<evidence type="ECO:0000313" key="2">
    <source>
        <dbReference type="Proteomes" id="UP000058114"/>
    </source>
</evidence>
<accession>A0A0S2SCS5</accession>
<gene>
    <name evidence="1" type="ORF">WL1483_56</name>
</gene>